<dbReference type="PROSITE" id="PS51671">
    <property type="entry name" value="ACT"/>
    <property type="match status" value="1"/>
</dbReference>
<dbReference type="PANTHER" id="PTHR21022:SF19">
    <property type="entry name" value="PREPHENATE DEHYDRATASE-RELATED"/>
    <property type="match status" value="1"/>
</dbReference>
<dbReference type="Gene3D" id="3.40.190.10">
    <property type="entry name" value="Periplasmic binding protein-like II"/>
    <property type="match status" value="2"/>
</dbReference>
<evidence type="ECO:0000313" key="14">
    <source>
        <dbReference type="Proteomes" id="UP000011666"/>
    </source>
</evidence>
<dbReference type="GO" id="GO:0004664">
    <property type="term" value="F:prephenate dehydratase activity"/>
    <property type="evidence" value="ECO:0007669"/>
    <property type="project" value="UniProtKB-UniRule"/>
</dbReference>
<dbReference type="UniPathway" id="UPA00121">
    <property type="reaction ID" value="UER00345"/>
</dbReference>
<evidence type="ECO:0000259" key="12">
    <source>
        <dbReference type="PROSITE" id="PS51671"/>
    </source>
</evidence>
<reference evidence="13 14" key="1">
    <citation type="submission" date="2013-01" db="EMBL/GenBank/DDBJ databases">
        <title>Whole genome shotgun sequence of Gordonia soli NBRC 108243.</title>
        <authorList>
            <person name="Isaki-Nakamura S."/>
            <person name="Hosoyama A."/>
            <person name="Tsuchikane K."/>
            <person name="Ando Y."/>
            <person name="Baba S."/>
            <person name="Ohji S."/>
            <person name="Hamada M."/>
            <person name="Tamura T."/>
            <person name="Yamazoe A."/>
            <person name="Yamazaki S."/>
            <person name="Fujita N."/>
        </authorList>
    </citation>
    <scope>NUCLEOTIDE SEQUENCE [LARGE SCALE GENOMIC DNA]</scope>
    <source>
        <strain evidence="13 14">NBRC 108243</strain>
    </source>
</reference>
<keyword evidence="14" id="KW-1185">Reference proteome</keyword>
<dbReference type="STRING" id="1223545.GS4_45_00040"/>
<dbReference type="OrthoDB" id="9802281at2"/>
<feature type="site" description="Essential for prephenate dehydratase activity" evidence="9">
    <location>
        <position position="190"/>
    </location>
</feature>
<gene>
    <name evidence="10 13" type="primary">pheA</name>
    <name evidence="13" type="ORF">GS4_45_00040</name>
</gene>
<dbReference type="InterPro" id="IPR045865">
    <property type="entry name" value="ACT-like_dom_sf"/>
</dbReference>
<dbReference type="InterPro" id="IPR001086">
    <property type="entry name" value="Preph_deHydtase"/>
</dbReference>
<proteinExistence type="predicted"/>
<dbReference type="InterPro" id="IPR008242">
    <property type="entry name" value="Chor_mutase/pphenate_deHydtase"/>
</dbReference>
<dbReference type="Pfam" id="PF00800">
    <property type="entry name" value="PDT"/>
    <property type="match status" value="1"/>
</dbReference>
<dbReference type="PROSITE" id="PS51171">
    <property type="entry name" value="PREPHENATE_DEHYDR_3"/>
    <property type="match status" value="1"/>
</dbReference>
<dbReference type="EC" id="4.2.1.51" evidence="2 10"/>
<evidence type="ECO:0000256" key="3">
    <source>
        <dbReference type="ARBA" id="ARBA00021872"/>
    </source>
</evidence>
<comment type="catalytic activity">
    <reaction evidence="8 10">
        <text>prephenate + H(+) = 3-phenylpyruvate + CO2 + H2O</text>
        <dbReference type="Rhea" id="RHEA:21648"/>
        <dbReference type="ChEBI" id="CHEBI:15377"/>
        <dbReference type="ChEBI" id="CHEBI:15378"/>
        <dbReference type="ChEBI" id="CHEBI:16526"/>
        <dbReference type="ChEBI" id="CHEBI:18005"/>
        <dbReference type="ChEBI" id="CHEBI:29934"/>
        <dbReference type="EC" id="4.2.1.51"/>
    </reaction>
</comment>
<evidence type="ECO:0000256" key="7">
    <source>
        <dbReference type="ARBA" id="ARBA00023239"/>
    </source>
</evidence>
<sequence>MSVIAYFGPAGTFTEMALDALVAGRVSDHDGAPRIVGEVTKVAAPDPASTIDLVRSGRADFACVPIESSLEGSVPATMDALVPWEKPDGHVQVFAEATLDIAFAIAAARPVPAAEIRTIAAYPVASAQVRRSVEELFPQASFQTASSNAGAAHDVAEGRADAAVTTPLAARLSDLTVLFDGVCDADDAVTRFLLVGKPAAPPARTGADRTAVILDLPNVPGSLMSAMNEFASRGIDLTRIESRPRNDRDSRHAVTGLYRFYLDAVGHIDDAAVGEALRALHRRAERLAFLGSWPSLRPTGSPPPDHSESAAWFDAVRAGGVG</sequence>
<keyword evidence="6 10" id="KW-0584">Phenylalanine biosynthesis</keyword>
<evidence type="ECO:0000256" key="6">
    <source>
        <dbReference type="ARBA" id="ARBA00023222"/>
    </source>
</evidence>
<dbReference type="AlphaFoldDB" id="M0QQV2"/>
<dbReference type="PANTHER" id="PTHR21022">
    <property type="entry name" value="PREPHENATE DEHYDRATASE P PROTEIN"/>
    <property type="match status" value="1"/>
</dbReference>
<evidence type="ECO:0000256" key="1">
    <source>
        <dbReference type="ARBA" id="ARBA00004741"/>
    </source>
</evidence>
<name>M0QQV2_9ACTN</name>
<comment type="pathway">
    <text evidence="1 10">Amino-acid biosynthesis; L-phenylalanine biosynthesis; phenylpyruvate from prephenate: step 1/1.</text>
</comment>
<dbReference type="SUPFAM" id="SSF53850">
    <property type="entry name" value="Periplasmic binding protein-like II"/>
    <property type="match status" value="1"/>
</dbReference>
<evidence type="ECO:0000256" key="9">
    <source>
        <dbReference type="PIRSR" id="PIRSR001500-2"/>
    </source>
</evidence>
<dbReference type="PIRSF" id="PIRSF001500">
    <property type="entry name" value="Chor_mut_pdt_Ppr"/>
    <property type="match status" value="1"/>
</dbReference>
<dbReference type="GO" id="GO:0009094">
    <property type="term" value="P:L-phenylalanine biosynthetic process"/>
    <property type="evidence" value="ECO:0007669"/>
    <property type="project" value="UniProtKB-UniPathway"/>
</dbReference>
<dbReference type="CDD" id="cd13632">
    <property type="entry name" value="PBP2_Aa-PDT_like"/>
    <property type="match status" value="1"/>
</dbReference>
<dbReference type="Gene3D" id="3.30.70.260">
    <property type="match status" value="1"/>
</dbReference>
<dbReference type="Proteomes" id="UP000011666">
    <property type="component" value="Unassembled WGS sequence"/>
</dbReference>
<dbReference type="EMBL" id="BANX01000045">
    <property type="protein sequence ID" value="GAC70948.1"/>
    <property type="molecule type" value="Genomic_DNA"/>
</dbReference>
<evidence type="ECO:0000256" key="2">
    <source>
        <dbReference type="ARBA" id="ARBA00013147"/>
    </source>
</evidence>
<dbReference type="GO" id="GO:0005737">
    <property type="term" value="C:cytoplasm"/>
    <property type="evidence" value="ECO:0007669"/>
    <property type="project" value="TreeGrafter"/>
</dbReference>
<evidence type="ECO:0000259" key="11">
    <source>
        <dbReference type="PROSITE" id="PS51171"/>
    </source>
</evidence>
<keyword evidence="7 10" id="KW-0456">Lyase</keyword>
<dbReference type="NCBIfam" id="NF008865">
    <property type="entry name" value="PRK11898.1"/>
    <property type="match status" value="1"/>
</dbReference>
<dbReference type="InterPro" id="IPR002912">
    <property type="entry name" value="ACT_dom"/>
</dbReference>
<dbReference type="PROSITE" id="PS00858">
    <property type="entry name" value="PREPHENATE_DEHYDR_2"/>
    <property type="match status" value="1"/>
</dbReference>
<evidence type="ECO:0000256" key="10">
    <source>
        <dbReference type="RuleBase" id="RU361254"/>
    </source>
</evidence>
<dbReference type="InterPro" id="IPR018528">
    <property type="entry name" value="Preph_deHydtase_CS"/>
</dbReference>
<protein>
    <recommendedName>
        <fullName evidence="3 10">Prephenate dehydratase</fullName>
        <shortName evidence="10">PDT</shortName>
        <ecNumber evidence="2 10">4.2.1.51</ecNumber>
    </recommendedName>
</protein>
<keyword evidence="5 10" id="KW-0057">Aromatic amino acid biosynthesis</keyword>
<evidence type="ECO:0000313" key="13">
    <source>
        <dbReference type="EMBL" id="GAC70948.1"/>
    </source>
</evidence>
<comment type="caution">
    <text evidence="13">The sequence shown here is derived from an EMBL/GenBank/DDBJ whole genome shotgun (WGS) entry which is preliminary data.</text>
</comment>
<evidence type="ECO:0000256" key="8">
    <source>
        <dbReference type="ARBA" id="ARBA00047848"/>
    </source>
</evidence>
<evidence type="ECO:0000256" key="4">
    <source>
        <dbReference type="ARBA" id="ARBA00022605"/>
    </source>
</evidence>
<feature type="domain" description="ACT" evidence="12">
    <location>
        <begin position="211"/>
        <end position="294"/>
    </location>
</feature>
<dbReference type="SUPFAM" id="SSF55021">
    <property type="entry name" value="ACT-like"/>
    <property type="match status" value="1"/>
</dbReference>
<keyword evidence="4 10" id="KW-0028">Amino-acid biosynthesis</keyword>
<accession>M0QQV2</accession>
<feature type="domain" description="Prephenate dehydratase" evidence="11">
    <location>
        <begin position="3"/>
        <end position="197"/>
    </location>
</feature>
<dbReference type="eggNOG" id="COG0077">
    <property type="taxonomic scope" value="Bacteria"/>
</dbReference>
<evidence type="ECO:0000256" key="5">
    <source>
        <dbReference type="ARBA" id="ARBA00023141"/>
    </source>
</evidence>
<dbReference type="RefSeq" id="WP_007625446.1">
    <property type="nucleotide sequence ID" value="NZ_BANX01000045.1"/>
</dbReference>
<organism evidence="13 14">
    <name type="scientific">Gordonia soli NBRC 108243</name>
    <dbReference type="NCBI Taxonomy" id="1223545"/>
    <lineage>
        <taxon>Bacteria</taxon>
        <taxon>Bacillati</taxon>
        <taxon>Actinomycetota</taxon>
        <taxon>Actinomycetes</taxon>
        <taxon>Mycobacteriales</taxon>
        <taxon>Gordoniaceae</taxon>
        <taxon>Gordonia</taxon>
    </lineage>
</organism>
<dbReference type="CDD" id="cd04905">
    <property type="entry name" value="ACT_CM-PDT"/>
    <property type="match status" value="1"/>
</dbReference>